<accession>A0ACC5VTP2</accession>
<reference evidence="1" key="1">
    <citation type="submission" date="2020-06" db="EMBL/GenBank/DDBJ databases">
        <title>Whole Genome Sequence of Halomonas aquamarina MB598.</title>
        <authorList>
            <person name="Pervaiz M."/>
            <person name="Fariq A."/>
            <person name="Yasmin A."/>
            <person name="Welch M."/>
        </authorList>
    </citation>
    <scope>NUCLEOTIDE SEQUENCE</scope>
    <source>
        <strain evidence="1">MB598</strain>
    </source>
</reference>
<name>A0ACC5VTP2_9GAMM</name>
<sequence>MGKSKYQSGKYTAWVMLAWALFAVALVASFIVLKSAGVMNAPMGGYGARGLTSDQFTIVMVCAGQCLAALLLAGGFTVLNGIYEAVVEQRQPPE</sequence>
<proteinExistence type="predicted"/>
<protein>
    <submittedName>
        <fullName evidence="1">Uncharacterized protein</fullName>
    </submittedName>
</protein>
<evidence type="ECO:0000313" key="1">
    <source>
        <dbReference type="EMBL" id="MBZ5486894.1"/>
    </source>
</evidence>
<gene>
    <name evidence="1" type="ORF">HW452_05080</name>
</gene>
<dbReference type="EMBL" id="JABYQT010000002">
    <property type="protein sequence ID" value="MBZ5486894.1"/>
    <property type="molecule type" value="Genomic_DNA"/>
</dbReference>
<comment type="caution">
    <text evidence="1">The sequence shown here is derived from an EMBL/GenBank/DDBJ whole genome shotgun (WGS) entry which is preliminary data.</text>
</comment>
<keyword evidence="2" id="KW-1185">Reference proteome</keyword>
<evidence type="ECO:0000313" key="2">
    <source>
        <dbReference type="Proteomes" id="UP001319846"/>
    </source>
</evidence>
<dbReference type="Proteomes" id="UP001319846">
    <property type="component" value="Unassembled WGS sequence"/>
</dbReference>
<organism evidence="1 2">
    <name type="scientific">Vreelandella aquamarina</name>
    <dbReference type="NCBI Taxonomy" id="77097"/>
    <lineage>
        <taxon>Bacteria</taxon>
        <taxon>Pseudomonadati</taxon>
        <taxon>Pseudomonadota</taxon>
        <taxon>Gammaproteobacteria</taxon>
        <taxon>Oceanospirillales</taxon>
        <taxon>Halomonadaceae</taxon>
        <taxon>Vreelandella</taxon>
    </lineage>
</organism>